<comment type="caution">
    <text evidence="3">The sequence shown here is derived from an EMBL/GenBank/DDBJ whole genome shotgun (WGS) entry which is preliminary data.</text>
</comment>
<dbReference type="PANTHER" id="PTHR43625">
    <property type="entry name" value="AFLATOXIN B1 ALDEHYDE REDUCTASE"/>
    <property type="match status" value="1"/>
</dbReference>
<name>A0A395NUD6_TRIAR</name>
<dbReference type="PRINTS" id="PR00069">
    <property type="entry name" value="ALDKETRDTASE"/>
</dbReference>
<evidence type="ECO:0000313" key="3">
    <source>
        <dbReference type="EMBL" id="RFU79638.1"/>
    </source>
</evidence>
<feature type="domain" description="NADP-dependent oxidoreductase" evidence="2">
    <location>
        <begin position="18"/>
        <end position="311"/>
    </location>
</feature>
<dbReference type="InterPro" id="IPR023210">
    <property type="entry name" value="NADP_OxRdtase_dom"/>
</dbReference>
<dbReference type="STRING" id="490622.A0A395NUD6"/>
<dbReference type="EMBL" id="PXOA01000147">
    <property type="protein sequence ID" value="RFU79638.1"/>
    <property type="molecule type" value="Genomic_DNA"/>
</dbReference>
<evidence type="ECO:0000313" key="4">
    <source>
        <dbReference type="Proteomes" id="UP000266272"/>
    </source>
</evidence>
<sequence length="338" mass="37996">MSLPTRRLGTDGPLVTAIGFGAMGISAFYGATEPDEQRLKVLDHLYETGERFWDTANVYGDSEELIGKWFDRNPEKRKDIVLATKFGNRGAGRAPQNDPEYARQCAEESLKRLRTDYIDLYYVHRVNSNTPIETTVAGMVELKNKGWIRHLGLSEVSADTLRRAHAVHRIAAVQMEYSPFALEVELPETNMLKTCQELGVAIVAYSPLGRGILTGQIKGPEDFEEGDFRLNIPRFSAENFPKNLELVATLTEIAARHKATSSQLVLAWLLKQWDMVIPIPGTKRIKYYDENMGALRLDINDTENAEIRKAIDKVTIIGDRYPPGWTAALFADTVPLKK</sequence>
<dbReference type="InterPro" id="IPR036812">
    <property type="entry name" value="NAD(P)_OxRdtase_dom_sf"/>
</dbReference>
<dbReference type="Gene3D" id="3.20.20.100">
    <property type="entry name" value="NADP-dependent oxidoreductase domain"/>
    <property type="match status" value="1"/>
</dbReference>
<evidence type="ECO:0000259" key="2">
    <source>
        <dbReference type="Pfam" id="PF00248"/>
    </source>
</evidence>
<keyword evidence="1" id="KW-0560">Oxidoreductase</keyword>
<dbReference type="GO" id="GO:0005737">
    <property type="term" value="C:cytoplasm"/>
    <property type="evidence" value="ECO:0007669"/>
    <property type="project" value="TreeGrafter"/>
</dbReference>
<dbReference type="OrthoDB" id="37537at2759"/>
<dbReference type="Proteomes" id="UP000266272">
    <property type="component" value="Unassembled WGS sequence"/>
</dbReference>
<protein>
    <submittedName>
        <fullName evidence="3">Aldo-keto reductase yakc</fullName>
    </submittedName>
</protein>
<reference evidence="3 4" key="1">
    <citation type="journal article" date="2018" name="PLoS Pathog.">
        <title>Evolution of structural diversity of trichothecenes, a family of toxins produced by plant pathogenic and entomopathogenic fungi.</title>
        <authorList>
            <person name="Proctor R.H."/>
            <person name="McCormick S.P."/>
            <person name="Kim H.S."/>
            <person name="Cardoza R.E."/>
            <person name="Stanley A.M."/>
            <person name="Lindo L."/>
            <person name="Kelly A."/>
            <person name="Brown D.W."/>
            <person name="Lee T."/>
            <person name="Vaughan M.M."/>
            <person name="Alexander N.J."/>
            <person name="Busman M."/>
            <person name="Gutierrez S."/>
        </authorList>
    </citation>
    <scope>NUCLEOTIDE SEQUENCE [LARGE SCALE GENOMIC DNA]</scope>
    <source>
        <strain evidence="3 4">IBT 40837</strain>
    </source>
</reference>
<evidence type="ECO:0000256" key="1">
    <source>
        <dbReference type="ARBA" id="ARBA00023002"/>
    </source>
</evidence>
<dbReference type="SUPFAM" id="SSF51430">
    <property type="entry name" value="NAD(P)-linked oxidoreductase"/>
    <property type="match status" value="1"/>
</dbReference>
<dbReference type="Pfam" id="PF00248">
    <property type="entry name" value="Aldo_ket_red"/>
    <property type="match status" value="1"/>
</dbReference>
<dbReference type="InterPro" id="IPR050791">
    <property type="entry name" value="Aldo-Keto_reductase"/>
</dbReference>
<dbReference type="PANTHER" id="PTHR43625:SF40">
    <property type="entry name" value="ALDO-KETO REDUCTASE YAKC [NADP(+)]"/>
    <property type="match status" value="1"/>
</dbReference>
<keyword evidence="4" id="KW-1185">Reference proteome</keyword>
<organism evidence="3 4">
    <name type="scientific">Trichoderma arundinaceum</name>
    <dbReference type="NCBI Taxonomy" id="490622"/>
    <lineage>
        <taxon>Eukaryota</taxon>
        <taxon>Fungi</taxon>
        <taxon>Dikarya</taxon>
        <taxon>Ascomycota</taxon>
        <taxon>Pezizomycotina</taxon>
        <taxon>Sordariomycetes</taxon>
        <taxon>Hypocreomycetidae</taxon>
        <taxon>Hypocreales</taxon>
        <taxon>Hypocreaceae</taxon>
        <taxon>Trichoderma</taxon>
    </lineage>
</organism>
<dbReference type="AlphaFoldDB" id="A0A395NUD6"/>
<accession>A0A395NUD6</accession>
<dbReference type="GO" id="GO:0016491">
    <property type="term" value="F:oxidoreductase activity"/>
    <property type="evidence" value="ECO:0007669"/>
    <property type="project" value="UniProtKB-KW"/>
</dbReference>
<proteinExistence type="predicted"/>
<dbReference type="InterPro" id="IPR020471">
    <property type="entry name" value="AKR"/>
</dbReference>
<gene>
    <name evidence="3" type="ORF">TARUN_2579</name>
</gene>